<accession>A0A7T8G5T9</accession>
<organism evidence="6">
    <name type="scientific">Baffinella frigidus</name>
    <dbReference type="NCBI Taxonomy" id="2571260"/>
    <lineage>
        <taxon>Eukaryota</taxon>
        <taxon>Cryptophyceae</taxon>
        <taxon>Cryptomonadales</taxon>
        <taxon>Baffinellaceae</taxon>
        <taxon>Baffinella</taxon>
    </lineage>
</organism>
<dbReference type="GO" id="GO:0003735">
    <property type="term" value="F:structural constituent of ribosome"/>
    <property type="evidence" value="ECO:0007669"/>
    <property type="project" value="InterPro"/>
</dbReference>
<dbReference type="Pfam" id="PF00831">
    <property type="entry name" value="Ribosomal_L29"/>
    <property type="match status" value="1"/>
</dbReference>
<dbReference type="CDD" id="cd00427">
    <property type="entry name" value="Ribosomal_L29_HIP"/>
    <property type="match status" value="1"/>
</dbReference>
<evidence type="ECO:0000256" key="4">
    <source>
        <dbReference type="ARBA" id="ARBA00040028"/>
    </source>
</evidence>
<dbReference type="GO" id="GO:0009507">
    <property type="term" value="C:chloroplast"/>
    <property type="evidence" value="ECO:0007669"/>
    <property type="project" value="UniProtKB-SubCell"/>
</dbReference>
<comment type="similarity">
    <text evidence="1 5">Belongs to the universal ribosomal protein uL29 family.</text>
</comment>
<dbReference type="InterPro" id="IPR036049">
    <property type="entry name" value="Ribosomal_uL29_sf"/>
</dbReference>
<gene>
    <name evidence="5 6" type="primary">rpl29</name>
</gene>
<dbReference type="InterPro" id="IPR001854">
    <property type="entry name" value="Ribosomal_uL29"/>
</dbReference>
<dbReference type="PANTHER" id="PTHR10916:SF0">
    <property type="entry name" value="LARGE RIBOSOMAL SUBUNIT PROTEIN UL29C"/>
    <property type="match status" value="1"/>
</dbReference>
<dbReference type="HAMAP" id="MF_00374">
    <property type="entry name" value="Ribosomal_uL29"/>
    <property type="match status" value="1"/>
</dbReference>
<evidence type="ECO:0000256" key="1">
    <source>
        <dbReference type="ARBA" id="ARBA00009254"/>
    </source>
</evidence>
<dbReference type="AlphaFoldDB" id="A0A7T8G5T9"/>
<keyword evidence="6" id="KW-0934">Plastid</keyword>
<dbReference type="GO" id="GO:0006412">
    <property type="term" value="P:translation"/>
    <property type="evidence" value="ECO:0007669"/>
    <property type="project" value="UniProtKB-UniRule"/>
</dbReference>
<dbReference type="EMBL" id="MK798155">
    <property type="protein sequence ID" value="QQP22418.1"/>
    <property type="molecule type" value="Genomic_DNA"/>
</dbReference>
<protein>
    <recommendedName>
        <fullName evidence="4 5">Large ribosomal subunit protein uL29c</fullName>
    </recommendedName>
</protein>
<evidence type="ECO:0000256" key="2">
    <source>
        <dbReference type="ARBA" id="ARBA00022980"/>
    </source>
</evidence>
<evidence type="ECO:0000256" key="3">
    <source>
        <dbReference type="ARBA" id="ARBA00023274"/>
    </source>
</evidence>
<dbReference type="GO" id="GO:0022625">
    <property type="term" value="C:cytosolic large ribosomal subunit"/>
    <property type="evidence" value="ECO:0007669"/>
    <property type="project" value="TreeGrafter"/>
</dbReference>
<dbReference type="SUPFAM" id="SSF46561">
    <property type="entry name" value="Ribosomal protein L29 (L29p)"/>
    <property type="match status" value="1"/>
</dbReference>
<keyword evidence="2 5" id="KW-0689">Ribosomal protein</keyword>
<evidence type="ECO:0000256" key="5">
    <source>
        <dbReference type="HAMAP-Rule" id="MF_00374"/>
    </source>
</evidence>
<name>A0A7T8G5T9_9CRYP</name>
<keyword evidence="6" id="KW-0150">Chloroplast</keyword>
<comment type="subcellular location">
    <subcellularLocation>
        <location evidence="5">Plastid</location>
        <location evidence="5">Chloroplast</location>
    </subcellularLocation>
</comment>
<dbReference type="PANTHER" id="PTHR10916">
    <property type="entry name" value="60S RIBOSOMAL PROTEIN L35/50S RIBOSOMAL PROTEIN L29"/>
    <property type="match status" value="1"/>
</dbReference>
<dbReference type="InterPro" id="IPR050063">
    <property type="entry name" value="Ribosomal_protein_uL29"/>
</dbReference>
<geneLocation type="chloroplast" evidence="6"/>
<proteinExistence type="inferred from homology"/>
<keyword evidence="3 5" id="KW-0687">Ribonucleoprotein</keyword>
<sequence length="66" mass="7981">MAFTNFVELKELDDTQVGQSILNYKKELFDLRLQKATRQSFKSHNFKHLKRKISQLLTIERQREQN</sequence>
<evidence type="ECO:0000313" key="6">
    <source>
        <dbReference type="EMBL" id="QQP22418.1"/>
    </source>
</evidence>
<reference evidence="6" key="1">
    <citation type="journal article" date="2019" name="Mitochondrial DNA Part B Resour">
        <title>The complete plastid genome of a marine microalgae Cryptophyceae sp. CCMP2293 (Cryptophyta).</title>
        <authorList>
            <person name="Xu K."/>
            <person name="Hu S."/>
            <person name="Tang X."/>
        </authorList>
    </citation>
    <scope>NUCLEOTIDE SEQUENCE</scope>
</reference>
<dbReference type="Gene3D" id="1.10.287.310">
    <property type="match status" value="1"/>
</dbReference>
<dbReference type="NCBIfam" id="TIGR00012">
    <property type="entry name" value="L29"/>
    <property type="match status" value="1"/>
</dbReference>